<dbReference type="EMBL" id="KV921992">
    <property type="protein sequence ID" value="ORE03768.1"/>
    <property type="molecule type" value="Genomic_DNA"/>
</dbReference>
<feature type="non-terminal residue" evidence="1">
    <location>
        <position position="1"/>
    </location>
</feature>
<dbReference type="AlphaFoldDB" id="A0A1X0QVL6"/>
<proteinExistence type="predicted"/>
<reference evidence="1" key="1">
    <citation type="journal article" date="2016" name="Proc. Natl. Acad. Sci. U.S.A.">
        <title>Lipid metabolic changes in an early divergent fungus govern the establishment of a mutualistic symbiosis with endobacteria.</title>
        <authorList>
            <person name="Lastovetsky O.A."/>
            <person name="Gaspar M.L."/>
            <person name="Mondo S.J."/>
            <person name="LaButti K.M."/>
            <person name="Sandor L."/>
            <person name="Grigoriev I.V."/>
            <person name="Henry S.A."/>
            <person name="Pawlowska T.E."/>
        </authorList>
    </citation>
    <scope>NUCLEOTIDE SEQUENCE [LARGE SCALE GENOMIC DNA]</scope>
    <source>
        <strain evidence="1">ATCC 52814</strain>
    </source>
</reference>
<dbReference type="Proteomes" id="UP000242414">
    <property type="component" value="Unassembled WGS sequence"/>
</dbReference>
<gene>
    <name evidence="1" type="ORF">BCV72DRAFT_212604</name>
</gene>
<organism evidence="1">
    <name type="scientific">Rhizopus microsporus var. microsporus</name>
    <dbReference type="NCBI Taxonomy" id="86635"/>
    <lineage>
        <taxon>Eukaryota</taxon>
        <taxon>Fungi</taxon>
        <taxon>Fungi incertae sedis</taxon>
        <taxon>Mucoromycota</taxon>
        <taxon>Mucoromycotina</taxon>
        <taxon>Mucoromycetes</taxon>
        <taxon>Mucorales</taxon>
        <taxon>Mucorineae</taxon>
        <taxon>Rhizopodaceae</taxon>
        <taxon>Rhizopus</taxon>
    </lineage>
</organism>
<evidence type="ECO:0000313" key="1">
    <source>
        <dbReference type="EMBL" id="ORE03768.1"/>
    </source>
</evidence>
<dbReference type="VEuPathDB" id="FungiDB:BCV72DRAFT_212604"/>
<accession>A0A1X0QVL6</accession>
<dbReference type="OrthoDB" id="2262790at2759"/>
<sequence>EEHDSFLTDETDHTYQTEVSNYYAEVLTTRKYIMTMKEVNMNESNTQEEYTYDCSSSLSERLAISAINENIILPEIYEFTPTPLDDQEYSRIKEWRMVQ</sequence>
<name>A0A1X0QVL6_RHIZD</name>
<protein>
    <submittedName>
        <fullName evidence="1">Uncharacterized protein</fullName>
    </submittedName>
</protein>